<gene>
    <name evidence="7" type="ORF">HHK36_032509</name>
</gene>
<dbReference type="InterPro" id="IPR012967">
    <property type="entry name" value="COMT_dimerisation"/>
</dbReference>
<dbReference type="InterPro" id="IPR036390">
    <property type="entry name" value="WH_DNA-bd_sf"/>
</dbReference>
<keyword evidence="8" id="KW-1185">Reference proteome</keyword>
<dbReference type="FunFam" id="1.10.10.10:FF:000357">
    <property type="entry name" value="Caffeic acid 3-O-methyltransferase"/>
    <property type="match status" value="1"/>
</dbReference>
<dbReference type="InterPro" id="IPR016461">
    <property type="entry name" value="COMT-like"/>
</dbReference>
<dbReference type="OrthoDB" id="1606438at2759"/>
<evidence type="ECO:0000256" key="2">
    <source>
        <dbReference type="ARBA" id="ARBA00022679"/>
    </source>
</evidence>
<dbReference type="Proteomes" id="UP000655225">
    <property type="component" value="Unassembled WGS sequence"/>
</dbReference>
<dbReference type="Pfam" id="PF08100">
    <property type="entry name" value="Dimerisation"/>
    <property type="match status" value="1"/>
</dbReference>
<evidence type="ECO:0000313" key="8">
    <source>
        <dbReference type="Proteomes" id="UP000655225"/>
    </source>
</evidence>
<keyword evidence="1" id="KW-0489">Methyltransferase</keyword>
<dbReference type="InterPro" id="IPR036388">
    <property type="entry name" value="WH-like_DNA-bd_sf"/>
</dbReference>
<evidence type="ECO:0000256" key="3">
    <source>
        <dbReference type="ARBA" id="ARBA00022691"/>
    </source>
</evidence>
<dbReference type="Gene3D" id="3.40.50.150">
    <property type="entry name" value="Vaccinia Virus protein VP39"/>
    <property type="match status" value="1"/>
</dbReference>
<dbReference type="GO" id="GO:0046983">
    <property type="term" value="F:protein dimerization activity"/>
    <property type="evidence" value="ECO:0007669"/>
    <property type="project" value="InterPro"/>
</dbReference>
<evidence type="ECO:0000256" key="1">
    <source>
        <dbReference type="ARBA" id="ARBA00022603"/>
    </source>
</evidence>
<reference evidence="7 8" key="1">
    <citation type="submission" date="2020-04" db="EMBL/GenBank/DDBJ databases">
        <title>Plant Genome Project.</title>
        <authorList>
            <person name="Zhang R.-G."/>
        </authorList>
    </citation>
    <scope>NUCLEOTIDE SEQUENCE [LARGE SCALE GENOMIC DNA]</scope>
    <source>
        <strain evidence="7">YNK0</strain>
        <tissue evidence="7">Leaf</tissue>
    </source>
</reference>
<evidence type="ECO:0000259" key="5">
    <source>
        <dbReference type="Pfam" id="PF00891"/>
    </source>
</evidence>
<sequence length="360" mass="40161">MDSTESQTRICNEEEELLFAKEMVSATVLPMVMRTVIELEVLEIMARAGTGALVSASEIASKLPTQNPNAPSMVDRLLRFLACYSVVTCSLITHEDGTVQRLYGLAPICKYFVRNQYGVPTGPMLFFTQDKVFMECWYNLKDAVLEGGTPFVKAHGMPMFEYMGKDPRFNEAFNKEMSHITNVDMKKILETYKGFEDLKELIDVGGGNGIMLNMITSKYPTIKGINFDLPHVIEHAPSYPGVQHIAGDMFETVPKGEAILLKGILHDWTDDSCLKLLKKCHEGLEGDGKLIVMESIVPVAPETTLAAKFVCRKDLLMMSQTAGGKERTQQEYTALAIGAGFSGVRFVCQSNPFWVMEFYK</sequence>
<dbReference type="Gene3D" id="1.10.10.10">
    <property type="entry name" value="Winged helix-like DNA-binding domain superfamily/Winged helix DNA-binding domain"/>
    <property type="match status" value="1"/>
</dbReference>
<dbReference type="InterPro" id="IPR029063">
    <property type="entry name" value="SAM-dependent_MTases_sf"/>
</dbReference>
<proteinExistence type="predicted"/>
<name>A0A834Y811_TETSI</name>
<dbReference type="SUPFAM" id="SSF46785">
    <property type="entry name" value="Winged helix' DNA-binding domain"/>
    <property type="match status" value="1"/>
</dbReference>
<dbReference type="GO" id="GO:0032259">
    <property type="term" value="P:methylation"/>
    <property type="evidence" value="ECO:0007669"/>
    <property type="project" value="UniProtKB-KW"/>
</dbReference>
<dbReference type="PANTHER" id="PTHR11746">
    <property type="entry name" value="O-METHYLTRANSFERASE"/>
    <property type="match status" value="1"/>
</dbReference>
<dbReference type="PROSITE" id="PS51683">
    <property type="entry name" value="SAM_OMT_II"/>
    <property type="match status" value="1"/>
</dbReference>
<evidence type="ECO:0000256" key="4">
    <source>
        <dbReference type="PIRSR" id="PIRSR005739-1"/>
    </source>
</evidence>
<evidence type="ECO:0000259" key="6">
    <source>
        <dbReference type="Pfam" id="PF08100"/>
    </source>
</evidence>
<keyword evidence="3" id="KW-0949">S-adenosyl-L-methionine</keyword>
<dbReference type="AlphaFoldDB" id="A0A834Y811"/>
<feature type="active site" description="Proton acceptor" evidence="4">
    <location>
        <position position="266"/>
    </location>
</feature>
<evidence type="ECO:0000313" key="7">
    <source>
        <dbReference type="EMBL" id="KAF8369474.1"/>
    </source>
</evidence>
<dbReference type="PIRSF" id="PIRSF005739">
    <property type="entry name" value="O-mtase"/>
    <property type="match status" value="1"/>
</dbReference>
<dbReference type="GO" id="GO:0008171">
    <property type="term" value="F:O-methyltransferase activity"/>
    <property type="evidence" value="ECO:0007669"/>
    <property type="project" value="InterPro"/>
</dbReference>
<feature type="domain" description="O-methyltransferase dimerisation" evidence="6">
    <location>
        <begin position="24"/>
        <end position="114"/>
    </location>
</feature>
<protein>
    <submittedName>
        <fullName evidence="7">Uncharacterized protein</fullName>
    </submittedName>
</protein>
<organism evidence="7 8">
    <name type="scientific">Tetracentron sinense</name>
    <name type="common">Spur-leaf</name>
    <dbReference type="NCBI Taxonomy" id="13715"/>
    <lineage>
        <taxon>Eukaryota</taxon>
        <taxon>Viridiplantae</taxon>
        <taxon>Streptophyta</taxon>
        <taxon>Embryophyta</taxon>
        <taxon>Tracheophyta</taxon>
        <taxon>Spermatophyta</taxon>
        <taxon>Magnoliopsida</taxon>
        <taxon>Trochodendrales</taxon>
        <taxon>Trochodendraceae</taxon>
        <taxon>Tetracentron</taxon>
    </lineage>
</organism>
<dbReference type="OMA" id="SHVTHEN"/>
<dbReference type="EMBL" id="JABCRI010000735">
    <property type="protein sequence ID" value="KAF8369474.1"/>
    <property type="molecule type" value="Genomic_DNA"/>
</dbReference>
<dbReference type="FunFam" id="3.40.50.150:FF:000061">
    <property type="entry name" value="Caffeic acid O-methyltransferase"/>
    <property type="match status" value="1"/>
</dbReference>
<dbReference type="SUPFAM" id="SSF53335">
    <property type="entry name" value="S-adenosyl-L-methionine-dependent methyltransferases"/>
    <property type="match status" value="1"/>
</dbReference>
<keyword evidence="2" id="KW-0808">Transferase</keyword>
<accession>A0A834Y811</accession>
<dbReference type="InterPro" id="IPR001077">
    <property type="entry name" value="COMT_C"/>
</dbReference>
<comment type="caution">
    <text evidence="7">The sequence shown here is derived from an EMBL/GenBank/DDBJ whole genome shotgun (WGS) entry which is preliminary data.</text>
</comment>
<dbReference type="Pfam" id="PF00891">
    <property type="entry name" value="Methyltransf_2"/>
    <property type="match status" value="1"/>
</dbReference>
<feature type="domain" description="O-methyltransferase C-terminal" evidence="5">
    <location>
        <begin position="137"/>
        <end position="342"/>
    </location>
</feature>